<organism evidence="3 4">
    <name type="scientific">Cryoendolithus antarcticus</name>
    <dbReference type="NCBI Taxonomy" id="1507870"/>
    <lineage>
        <taxon>Eukaryota</taxon>
        <taxon>Fungi</taxon>
        <taxon>Dikarya</taxon>
        <taxon>Ascomycota</taxon>
        <taxon>Pezizomycotina</taxon>
        <taxon>Dothideomycetes</taxon>
        <taxon>Dothideomycetidae</taxon>
        <taxon>Cladosporiales</taxon>
        <taxon>Cladosporiaceae</taxon>
        <taxon>Cryoendolithus</taxon>
    </lineage>
</organism>
<dbReference type="EMBL" id="NAJO01000004">
    <property type="protein sequence ID" value="OQO12571.1"/>
    <property type="molecule type" value="Genomic_DNA"/>
</dbReference>
<feature type="region of interest" description="Disordered" evidence="2">
    <location>
        <begin position="346"/>
        <end position="382"/>
    </location>
</feature>
<feature type="compositionally biased region" description="Polar residues" evidence="2">
    <location>
        <begin position="670"/>
        <end position="682"/>
    </location>
</feature>
<proteinExistence type="predicted"/>
<dbReference type="STRING" id="1507870.A0A1V8TMU1"/>
<keyword evidence="4" id="KW-1185">Reference proteome</keyword>
<feature type="compositionally biased region" description="Polar residues" evidence="2">
    <location>
        <begin position="610"/>
        <end position="619"/>
    </location>
</feature>
<name>A0A1V8TMU1_9PEZI</name>
<gene>
    <name evidence="3" type="ORF">B0A48_02033</name>
</gene>
<feature type="coiled-coil region" evidence="1">
    <location>
        <begin position="413"/>
        <end position="457"/>
    </location>
</feature>
<comment type="caution">
    <text evidence="3">The sequence shown here is derived from an EMBL/GenBank/DDBJ whole genome shotgun (WGS) entry which is preliminary data.</text>
</comment>
<feature type="compositionally biased region" description="Low complexity" evidence="2">
    <location>
        <begin position="373"/>
        <end position="382"/>
    </location>
</feature>
<feature type="compositionally biased region" description="Pro residues" evidence="2">
    <location>
        <begin position="559"/>
        <end position="572"/>
    </location>
</feature>
<feature type="compositionally biased region" description="Polar residues" evidence="2">
    <location>
        <begin position="361"/>
        <end position="372"/>
    </location>
</feature>
<evidence type="ECO:0000313" key="3">
    <source>
        <dbReference type="EMBL" id="OQO12571.1"/>
    </source>
</evidence>
<feature type="compositionally biased region" description="Low complexity" evidence="2">
    <location>
        <begin position="145"/>
        <end position="161"/>
    </location>
</feature>
<accession>A0A1V8TMU1</accession>
<dbReference type="Proteomes" id="UP000192596">
    <property type="component" value="Unassembled WGS sequence"/>
</dbReference>
<reference evidence="4" key="1">
    <citation type="submission" date="2017-03" db="EMBL/GenBank/DDBJ databases">
        <title>Genomes of endolithic fungi from Antarctica.</title>
        <authorList>
            <person name="Coleine C."/>
            <person name="Masonjones S."/>
            <person name="Stajich J.E."/>
        </authorList>
    </citation>
    <scope>NUCLEOTIDE SEQUENCE [LARGE SCALE GENOMIC DNA]</scope>
    <source>
        <strain evidence="4">CCFEE 5527</strain>
    </source>
</reference>
<feature type="compositionally biased region" description="Low complexity" evidence="2">
    <location>
        <begin position="631"/>
        <end position="644"/>
    </location>
</feature>
<feature type="region of interest" description="Disordered" evidence="2">
    <location>
        <begin position="554"/>
        <end position="682"/>
    </location>
</feature>
<dbReference type="InParanoid" id="A0A1V8TMU1"/>
<evidence type="ECO:0000256" key="2">
    <source>
        <dbReference type="SAM" id="MobiDB-lite"/>
    </source>
</evidence>
<evidence type="ECO:0000256" key="1">
    <source>
        <dbReference type="SAM" id="Coils"/>
    </source>
</evidence>
<dbReference type="OrthoDB" id="5427204at2759"/>
<feature type="region of interest" description="Disordered" evidence="2">
    <location>
        <begin position="139"/>
        <end position="216"/>
    </location>
</feature>
<sequence length="682" mass="74278">MADRSRCDNCLKAEPLVKDAVVAVAELHDAVQEHCNRASLQRSEVPVDASLRTFQWIIDNLRYAKSDLLEARRENARDPDLPLTSQDCKSRKRPAGFAESLDIPLAKRYRAVSMGDAQRSLPSIQTFAREQSSYADHYGKESGRLDYSSPPSDSLPASAYPRQPSPTYPSQWHQPPPSPMSLAYAPSIGPALTVTSAQSSHSPTSPHHLPSLLGSSTSSAASQHIADLQHQITLKSLSLQTLQGEYSSMLQKFQRERVKNQAIEKKASVAEQEINDLTTRNEDLADQVKSLEISLAESEKKRDSERADITKEREQWGRMLDMGGRLQAKNAIDRQRLSEQLVRLEQRLQSGEESSERAHSGRQSPDSRTIQDASPPITATATSAGGFGLSTAIATDQNSNVHGFSVMAAQRENLNLKARIDVLRFALEELSRQSLLLHAQEREATSARAKMDEAVQRALNEDDAMQRPHGGALIRLITKASAASSPRLSTISEPRSRSVSDAARVAGKSMLIMADMPSAEEMGRMRRAESPSAADLGITDRAASASPEELMKALGPAPKSVPLPSWHPPPSVSNPASRNKQREPFGPSTPYPGTESAQWRVFALSEHQNRSTPVTSRRSSLSHEGAGNFRSQAGSSAPQAPALAEQPTPQAPAHSVRSSLASMLPPPRPATTSAQIASWRPS</sequence>
<keyword evidence="1" id="KW-0175">Coiled coil</keyword>
<evidence type="ECO:0000313" key="4">
    <source>
        <dbReference type="Proteomes" id="UP000192596"/>
    </source>
</evidence>
<protein>
    <submittedName>
        <fullName evidence="3">Uncharacterized protein</fullName>
    </submittedName>
</protein>
<dbReference type="AlphaFoldDB" id="A0A1V8TMU1"/>
<feature type="compositionally biased region" description="Low complexity" evidence="2">
    <location>
        <begin position="195"/>
        <end position="216"/>
    </location>
</feature>